<keyword evidence="11" id="KW-1185">Reference proteome</keyword>
<dbReference type="GO" id="GO:0009307">
    <property type="term" value="P:DNA restriction-modification system"/>
    <property type="evidence" value="ECO:0007669"/>
    <property type="project" value="UniProtKB-KW"/>
</dbReference>
<gene>
    <name evidence="10" type="ORF">SAMN04487926_16119</name>
</gene>
<organism evidence="10 11">
    <name type="scientific">Paraburkholderia steynii</name>
    <dbReference type="NCBI Taxonomy" id="1245441"/>
    <lineage>
        <taxon>Bacteria</taxon>
        <taxon>Pseudomonadati</taxon>
        <taxon>Pseudomonadota</taxon>
        <taxon>Betaproteobacteria</taxon>
        <taxon>Burkholderiales</taxon>
        <taxon>Burkholderiaceae</taxon>
        <taxon>Paraburkholderia</taxon>
    </lineage>
</organism>
<feature type="active site" evidence="7">
    <location>
        <position position="101"/>
    </location>
</feature>
<evidence type="ECO:0000256" key="7">
    <source>
        <dbReference type="PROSITE-ProRule" id="PRU01016"/>
    </source>
</evidence>
<protein>
    <recommendedName>
        <fullName evidence="1">DNA (cytosine-5-)-methyltransferase</fullName>
        <ecNumber evidence="1">2.1.1.37</ecNumber>
    </recommendedName>
</protein>
<keyword evidence="5" id="KW-0680">Restriction system</keyword>
<comment type="caution">
    <text evidence="10">The sequence shown here is derived from an EMBL/GenBank/DDBJ whole genome shotgun (WGS) entry which is preliminary data.</text>
</comment>
<dbReference type="AlphaFoldDB" id="A0A7Z7BLU1"/>
<name>A0A7Z7BLU1_9BURK</name>
<reference evidence="10" key="1">
    <citation type="submission" date="2016-10" db="EMBL/GenBank/DDBJ databases">
        <authorList>
            <person name="Varghese N."/>
            <person name="Submissions S."/>
        </authorList>
    </citation>
    <scope>NUCLEOTIDE SEQUENCE [LARGE SCALE GENOMIC DNA]</scope>
    <source>
        <strain evidence="10">YR281</strain>
    </source>
</reference>
<dbReference type="InterPro" id="IPR029063">
    <property type="entry name" value="SAM-dependent_MTases_sf"/>
</dbReference>
<keyword evidence="2 7" id="KW-0489">Methyltransferase</keyword>
<evidence type="ECO:0000256" key="9">
    <source>
        <dbReference type="SAM" id="MobiDB-lite"/>
    </source>
</evidence>
<dbReference type="Gene3D" id="3.90.120.10">
    <property type="entry name" value="DNA Methylase, subunit A, domain 2"/>
    <property type="match status" value="1"/>
</dbReference>
<dbReference type="PROSITE" id="PS51679">
    <property type="entry name" value="SAM_MT_C5"/>
    <property type="match status" value="1"/>
</dbReference>
<dbReference type="EMBL" id="FNDI01000061">
    <property type="protein sequence ID" value="SDJ54581.1"/>
    <property type="molecule type" value="Genomic_DNA"/>
</dbReference>
<dbReference type="Proteomes" id="UP000198900">
    <property type="component" value="Unassembled WGS sequence"/>
</dbReference>
<evidence type="ECO:0000256" key="2">
    <source>
        <dbReference type="ARBA" id="ARBA00022603"/>
    </source>
</evidence>
<sequence length="350" mass="38906">MAELISAPPLEQTVQRPALPYILSLFCGPGGLDLGFKKAGFRIALAIDRSAAAVNTHKRNFPRSKSICADIVRLGPRGVVRELLDAIPDGVSIGVIGGPPCQGFSRANNLSHAKDPRNVLPALYIEIVRELQAHFSVEFVVFENVLGIKDRKHVRTYDKVVTKLGEADFDVNEFQLSALDFGVPQKRERVILIGTRASAGHSAVVLEKRKGKQTVREAIHHLDEPTFFQRGLSSSDISTHPNHWTMNPKSKRFSTPPQRWKPSRSFKRLTWDEASPTIAFGNREIHVHPSCTRRLSIYEAMLLQGFPDNYVLEGNFSEQVEQVSNAVPPPLGQAVALGIRRAIKMNGRKK</sequence>
<dbReference type="PANTHER" id="PTHR10629">
    <property type="entry name" value="CYTOSINE-SPECIFIC METHYLTRANSFERASE"/>
    <property type="match status" value="1"/>
</dbReference>
<dbReference type="PANTHER" id="PTHR10629:SF52">
    <property type="entry name" value="DNA (CYTOSINE-5)-METHYLTRANSFERASE 1"/>
    <property type="match status" value="1"/>
</dbReference>
<dbReference type="GO" id="GO:0003886">
    <property type="term" value="F:DNA (cytosine-5-)-methyltransferase activity"/>
    <property type="evidence" value="ECO:0007669"/>
    <property type="project" value="UniProtKB-EC"/>
</dbReference>
<evidence type="ECO:0000256" key="4">
    <source>
        <dbReference type="ARBA" id="ARBA00022691"/>
    </source>
</evidence>
<evidence type="ECO:0000256" key="6">
    <source>
        <dbReference type="ARBA" id="ARBA00047422"/>
    </source>
</evidence>
<evidence type="ECO:0000313" key="11">
    <source>
        <dbReference type="Proteomes" id="UP000198900"/>
    </source>
</evidence>
<dbReference type="GO" id="GO:0032259">
    <property type="term" value="P:methylation"/>
    <property type="evidence" value="ECO:0007669"/>
    <property type="project" value="UniProtKB-KW"/>
</dbReference>
<accession>A0A7Z7BLU1</accession>
<dbReference type="Pfam" id="PF00145">
    <property type="entry name" value="DNA_methylase"/>
    <property type="match status" value="1"/>
</dbReference>
<keyword evidence="4 7" id="KW-0949">S-adenosyl-L-methionine</keyword>
<dbReference type="InterPro" id="IPR001525">
    <property type="entry name" value="C5_MeTfrase"/>
</dbReference>
<dbReference type="PRINTS" id="PR00105">
    <property type="entry name" value="C5METTRFRASE"/>
</dbReference>
<evidence type="ECO:0000256" key="8">
    <source>
        <dbReference type="RuleBase" id="RU000416"/>
    </source>
</evidence>
<proteinExistence type="inferred from homology"/>
<comment type="similarity">
    <text evidence="7 8">Belongs to the class I-like SAM-binding methyltransferase superfamily. C5-methyltransferase family.</text>
</comment>
<dbReference type="NCBIfam" id="TIGR00675">
    <property type="entry name" value="dcm"/>
    <property type="match status" value="1"/>
</dbReference>
<evidence type="ECO:0000313" key="10">
    <source>
        <dbReference type="EMBL" id="SDJ54581.1"/>
    </source>
</evidence>
<dbReference type="SUPFAM" id="SSF53335">
    <property type="entry name" value="S-adenosyl-L-methionine-dependent methyltransferases"/>
    <property type="match status" value="1"/>
</dbReference>
<feature type="compositionally biased region" description="Polar residues" evidence="9">
    <location>
        <begin position="238"/>
        <end position="257"/>
    </location>
</feature>
<dbReference type="Gene3D" id="3.40.50.150">
    <property type="entry name" value="Vaccinia Virus protein VP39"/>
    <property type="match status" value="1"/>
</dbReference>
<dbReference type="InterPro" id="IPR050390">
    <property type="entry name" value="C5-Methyltransferase"/>
</dbReference>
<evidence type="ECO:0000256" key="3">
    <source>
        <dbReference type="ARBA" id="ARBA00022679"/>
    </source>
</evidence>
<feature type="region of interest" description="Disordered" evidence="9">
    <location>
        <begin position="238"/>
        <end position="265"/>
    </location>
</feature>
<dbReference type="EC" id="2.1.1.37" evidence="1"/>
<comment type="catalytic activity">
    <reaction evidence="6">
        <text>a 2'-deoxycytidine in DNA + S-adenosyl-L-methionine = a 5-methyl-2'-deoxycytidine in DNA + S-adenosyl-L-homocysteine + H(+)</text>
        <dbReference type="Rhea" id="RHEA:13681"/>
        <dbReference type="Rhea" id="RHEA-COMP:11369"/>
        <dbReference type="Rhea" id="RHEA-COMP:11370"/>
        <dbReference type="ChEBI" id="CHEBI:15378"/>
        <dbReference type="ChEBI" id="CHEBI:57856"/>
        <dbReference type="ChEBI" id="CHEBI:59789"/>
        <dbReference type="ChEBI" id="CHEBI:85452"/>
        <dbReference type="ChEBI" id="CHEBI:85454"/>
        <dbReference type="EC" id="2.1.1.37"/>
    </reaction>
</comment>
<evidence type="ECO:0000256" key="1">
    <source>
        <dbReference type="ARBA" id="ARBA00011975"/>
    </source>
</evidence>
<keyword evidence="3 7" id="KW-0808">Transferase</keyword>
<evidence type="ECO:0000256" key="5">
    <source>
        <dbReference type="ARBA" id="ARBA00022747"/>
    </source>
</evidence>